<feature type="domain" description="AAA+ ATPase" evidence="2">
    <location>
        <begin position="785"/>
        <end position="922"/>
    </location>
</feature>
<evidence type="ECO:0000256" key="1">
    <source>
        <dbReference type="SAM" id="MobiDB-lite"/>
    </source>
</evidence>
<dbReference type="Gene3D" id="3.40.50.300">
    <property type="entry name" value="P-loop containing nucleotide triphosphate hydrolases"/>
    <property type="match status" value="1"/>
</dbReference>
<dbReference type="GO" id="GO:0043531">
    <property type="term" value="F:ADP binding"/>
    <property type="evidence" value="ECO:0007669"/>
    <property type="project" value="InterPro"/>
</dbReference>
<feature type="region of interest" description="Disordered" evidence="1">
    <location>
        <begin position="93"/>
        <end position="135"/>
    </location>
</feature>
<evidence type="ECO:0000313" key="3">
    <source>
        <dbReference type="EMBL" id="KAK5047951.1"/>
    </source>
</evidence>
<dbReference type="InterPro" id="IPR002182">
    <property type="entry name" value="NB-ARC"/>
</dbReference>
<feature type="compositionally biased region" description="Basic and acidic residues" evidence="1">
    <location>
        <begin position="1170"/>
        <end position="1186"/>
    </location>
</feature>
<feature type="compositionally biased region" description="Polar residues" evidence="1">
    <location>
        <begin position="1353"/>
        <end position="1364"/>
    </location>
</feature>
<dbReference type="RefSeq" id="XP_064703457.1">
    <property type="nucleotide sequence ID" value="XM_064849702.1"/>
</dbReference>
<dbReference type="GeneID" id="89974313"/>
<feature type="compositionally biased region" description="Low complexity" evidence="1">
    <location>
        <begin position="1452"/>
        <end position="1462"/>
    </location>
</feature>
<accession>A0AAV9N564</accession>
<dbReference type="PANTHER" id="PTHR35391:SF7">
    <property type="entry name" value="C2H2-TYPE DOMAIN-CONTAINING PROTEIN"/>
    <property type="match status" value="1"/>
</dbReference>
<feature type="region of interest" description="Disordered" evidence="1">
    <location>
        <begin position="1441"/>
        <end position="1462"/>
    </location>
</feature>
<reference evidence="3 4" key="1">
    <citation type="submission" date="2023-08" db="EMBL/GenBank/DDBJ databases">
        <title>Black Yeasts Isolated from many extreme environments.</title>
        <authorList>
            <person name="Coleine C."/>
            <person name="Stajich J.E."/>
            <person name="Selbmann L."/>
        </authorList>
    </citation>
    <scope>NUCLEOTIDE SEQUENCE [LARGE SCALE GENOMIC DNA]</scope>
    <source>
        <strain evidence="3 4">CCFEE 5792</strain>
    </source>
</reference>
<dbReference type="SUPFAM" id="SSF52540">
    <property type="entry name" value="P-loop containing nucleoside triphosphate hydrolases"/>
    <property type="match status" value="1"/>
</dbReference>
<dbReference type="PANTHER" id="PTHR35391">
    <property type="entry name" value="C2H2-TYPE DOMAIN-CONTAINING PROTEIN-RELATED"/>
    <property type="match status" value="1"/>
</dbReference>
<evidence type="ECO:0000313" key="4">
    <source>
        <dbReference type="Proteomes" id="UP001358417"/>
    </source>
</evidence>
<dbReference type="InterPro" id="IPR003593">
    <property type="entry name" value="AAA+_ATPase"/>
</dbReference>
<dbReference type="EMBL" id="JAVRRD010000023">
    <property type="protein sequence ID" value="KAK5047951.1"/>
    <property type="molecule type" value="Genomic_DNA"/>
</dbReference>
<protein>
    <recommendedName>
        <fullName evidence="2">AAA+ ATPase domain-containing protein</fullName>
    </recommendedName>
</protein>
<feature type="compositionally biased region" description="Polar residues" evidence="1">
    <location>
        <begin position="282"/>
        <end position="295"/>
    </location>
</feature>
<feature type="compositionally biased region" description="Polar residues" evidence="1">
    <location>
        <begin position="1333"/>
        <end position="1344"/>
    </location>
</feature>
<feature type="region of interest" description="Disordered" evidence="1">
    <location>
        <begin position="250"/>
        <end position="302"/>
    </location>
</feature>
<dbReference type="Pfam" id="PF26082">
    <property type="entry name" value="zf-C2H2_AcuF"/>
    <property type="match status" value="1"/>
</dbReference>
<dbReference type="Proteomes" id="UP001358417">
    <property type="component" value="Unassembled WGS sequence"/>
</dbReference>
<proteinExistence type="predicted"/>
<feature type="region of interest" description="Disordered" evidence="1">
    <location>
        <begin position="1323"/>
        <end position="1393"/>
    </location>
</feature>
<evidence type="ECO:0000259" key="2">
    <source>
        <dbReference type="SMART" id="SM00382"/>
    </source>
</evidence>
<dbReference type="Pfam" id="PF00931">
    <property type="entry name" value="NB-ARC"/>
    <property type="match status" value="1"/>
</dbReference>
<feature type="compositionally biased region" description="Low complexity" evidence="1">
    <location>
        <begin position="97"/>
        <end position="108"/>
    </location>
</feature>
<sequence length="1462" mass="166003">MENFISAQDRQCRLAFDKILEISPKNLKIQDDYDRYKIWAANTGASHTGQTYKKSLDYRLREAQQYRDKVVDVLKQLHQFLVDAESYVSGKVEDDLSSSSDEASGDDGLTTHENVKWTLSDSEEDGDTTSAKDGDCCDSALPQVMATGLEWLASDSRLESTLASIEMAITYLYRIPVREPANYNRLKRYERTDDGEFNMYSYFDQRFVHDAFPNAKDSITSRLGKLVTNRRRILRYRQLYNDDLQREAVQSGEASHLQRQIHHASDLSPNDPTVPESDNHTQKQPRSLPKSSLKASTFRPIDSKPLDTDHLLSSAISEADEASSIAPTVVEEHLVLPARPKDRQGQELSDFVCPYCGVFKHLRSDRAWRKHLMRDLAPYVCTYEKCTEPDQMFDNRDDWFSHESQHYSAYFCGIPTHPNYNSLASFRDHMSSVHSTSFSHDGDTSKTEIFLRRVPRLDEQCNLCGRPTNHLKHHIGRHLERIALFALPRNHAPDGAGAEQLGDSSASVGNFQGSERRSSQTDSLLRVISEASSAKALNSNSSNSDLRGMTTTPLDGFMDNIALPEGVEGKLPMAYLERMMVHIPGVIPGGDIEKLPIDVNRTERLNTTDVYYVVFLEMRRASTWPKPDAVFDLKYLLHTYYRFTTKSIQNRIPLYTEGEMTGEAAVNHQVSCFIDMVKTTLQFENVNDTVLQWLEQLAGVWNQYRHDSYQLEVENVPEVAQDEDWSAIKPELSQKQRDLVIYDVRNRSVKDALIILPTGRELKTYTVGLTDYLARIAGILDPPSGVPGVLIWGPPGVGKTHLAMEYIRQYNSKYPGGIFWIDCSTAETTVNGFDSIFKATDVANVQDSSLALERLLMWFSRRGKWLVVFDNMNHSFSTGTGRLHYFRRMILRQAIGCTMLTTRDENFFKNIMTEEFRIPKMRIDGMSKEHSLQLIFSVPGAKNLPTQEQRAGALTIHERTDGLPLFLHHVISVLQNKKMPLDAPGLWPWLGDRLTPLFRTISQGLSENSISLLRVWSYWHPGTAMRVVKLYNLYLKELNFKISRDSIEQLCRNGLLMASSSLVHFDSTRALQMPKGIQQIVLGVTKEEDARRAMLSQRPLEIPWIIRSSQMVSQFFSFPVSLSTEITQDLVAYAHNARSLLDHYRHHASARPDFDREIKQLERMLLDVESERKSRERGQEDDHRLGIDIPSSVSGDKDRKVEIPQGSLVNFHRDPDDPFVQQGDPIPELARRFSDDIDAKQSPLVRPRRYSHDLSSHQRAPDNHHTLLQEIPLPMPVQRFDQEAAQISDTDSYIQEYSYIEESSRSPNRRSSVLMPAQFHGWEAEKTSDTDSDIQASPTSSYERSSALKAIFQGTQNKTTTTRSPPRMAQVTGDGSSKRPRQRESAARSSILSSEVSLPTVALDRSVSNTIAQGEILRSENEPAFTGPGVAYSALRHTLRTQTQRKGEQPARRASSRGSVSS</sequence>
<organism evidence="3 4">
    <name type="scientific">Exophiala bonariae</name>
    <dbReference type="NCBI Taxonomy" id="1690606"/>
    <lineage>
        <taxon>Eukaryota</taxon>
        <taxon>Fungi</taxon>
        <taxon>Dikarya</taxon>
        <taxon>Ascomycota</taxon>
        <taxon>Pezizomycotina</taxon>
        <taxon>Eurotiomycetes</taxon>
        <taxon>Chaetothyriomycetidae</taxon>
        <taxon>Chaetothyriales</taxon>
        <taxon>Herpotrichiellaceae</taxon>
        <taxon>Exophiala</taxon>
    </lineage>
</organism>
<name>A0AAV9N564_9EURO</name>
<feature type="region of interest" description="Disordered" evidence="1">
    <location>
        <begin position="494"/>
        <end position="524"/>
    </location>
</feature>
<dbReference type="SMART" id="SM00382">
    <property type="entry name" value="AAA"/>
    <property type="match status" value="1"/>
</dbReference>
<feature type="region of interest" description="Disordered" evidence="1">
    <location>
        <begin position="1170"/>
        <end position="1199"/>
    </location>
</feature>
<dbReference type="InterPro" id="IPR058925">
    <property type="entry name" value="zf-C2H2_AcuF"/>
</dbReference>
<feature type="compositionally biased region" description="Polar residues" evidence="1">
    <location>
        <begin position="502"/>
        <end position="513"/>
    </location>
</feature>
<gene>
    <name evidence="3" type="ORF">LTR84_006141</name>
</gene>
<dbReference type="InterPro" id="IPR027417">
    <property type="entry name" value="P-loop_NTPase"/>
</dbReference>
<keyword evidence="4" id="KW-1185">Reference proteome</keyword>
<comment type="caution">
    <text evidence="3">The sequence shown here is derived from an EMBL/GenBank/DDBJ whole genome shotgun (WGS) entry which is preliminary data.</text>
</comment>